<protein>
    <submittedName>
        <fullName evidence="2">Uncharacterized protein</fullName>
    </submittedName>
</protein>
<evidence type="ECO:0000256" key="1">
    <source>
        <dbReference type="SAM" id="MobiDB-lite"/>
    </source>
</evidence>
<feature type="region of interest" description="Disordered" evidence="1">
    <location>
        <begin position="1"/>
        <end position="20"/>
    </location>
</feature>
<evidence type="ECO:0000313" key="3">
    <source>
        <dbReference type="Proteomes" id="UP000249829"/>
    </source>
</evidence>
<accession>A0A2V5GQR0</accession>
<evidence type="ECO:0000313" key="2">
    <source>
        <dbReference type="EMBL" id="PYI12981.1"/>
    </source>
</evidence>
<dbReference type="AlphaFoldDB" id="A0A2V5GQR0"/>
<proteinExistence type="predicted"/>
<sequence length="113" mass="13040">MTTNTVDHIPGQAPRPPLSHGSETQITLIIAHLRQEQEPIVGFWQGLRLEDLFSGLHYITNIYLKTLRFFQEYPPFDTRKDNTALWEMVPAWTTRICSRPRLTGCQSSASWDP</sequence>
<dbReference type="Proteomes" id="UP000249829">
    <property type="component" value="Unassembled WGS sequence"/>
</dbReference>
<reference evidence="2 3" key="1">
    <citation type="submission" date="2018-02" db="EMBL/GenBank/DDBJ databases">
        <title>The genomes of Aspergillus section Nigri reveals drivers in fungal speciation.</title>
        <authorList>
            <consortium name="DOE Joint Genome Institute"/>
            <person name="Vesth T.C."/>
            <person name="Nybo J."/>
            <person name="Theobald S."/>
            <person name="Brandl J."/>
            <person name="Frisvad J.C."/>
            <person name="Nielsen K.F."/>
            <person name="Lyhne E.K."/>
            <person name="Kogle M.E."/>
            <person name="Kuo A."/>
            <person name="Riley R."/>
            <person name="Clum A."/>
            <person name="Nolan M."/>
            <person name="Lipzen A."/>
            <person name="Salamov A."/>
            <person name="Henrissat B."/>
            <person name="Wiebenga A."/>
            <person name="De vries R.P."/>
            <person name="Grigoriev I.V."/>
            <person name="Mortensen U.H."/>
            <person name="Andersen M.R."/>
            <person name="Baker S.E."/>
        </authorList>
    </citation>
    <scope>NUCLEOTIDE SEQUENCE [LARGE SCALE GENOMIC DNA]</scope>
    <source>
        <strain evidence="2 3">CBS 115571</strain>
    </source>
</reference>
<gene>
    <name evidence="2" type="ORF">BO99DRAFT_447981</name>
</gene>
<name>A0A2V5GQR0_ASPV1</name>
<dbReference type="EMBL" id="KZ825271">
    <property type="protein sequence ID" value="PYI12981.1"/>
    <property type="molecule type" value="Genomic_DNA"/>
</dbReference>
<organism evidence="2 3">
    <name type="scientific">Aspergillus violaceofuscus (strain CBS 115571)</name>
    <dbReference type="NCBI Taxonomy" id="1450538"/>
    <lineage>
        <taxon>Eukaryota</taxon>
        <taxon>Fungi</taxon>
        <taxon>Dikarya</taxon>
        <taxon>Ascomycota</taxon>
        <taxon>Pezizomycotina</taxon>
        <taxon>Eurotiomycetes</taxon>
        <taxon>Eurotiomycetidae</taxon>
        <taxon>Eurotiales</taxon>
        <taxon>Aspergillaceae</taxon>
        <taxon>Aspergillus</taxon>
    </lineage>
</organism>
<keyword evidence="3" id="KW-1185">Reference proteome</keyword>